<feature type="domain" description="Transposase InsH N-terminal" evidence="1">
    <location>
        <begin position="11"/>
        <end position="59"/>
    </location>
</feature>
<sequence length="101" mass="11558">MAQEALFYSVSLERHVPADHLLRSIDRFVDLSDIREELKPFYSETGRPSIEPELMIRMLKVVSTARYTHLNDAAMREVCDLIGSLIEACCNRAFHKPGAHK</sequence>
<organism evidence="2 3">
    <name type="scientific">Sphingomonas aerophila</name>
    <dbReference type="NCBI Taxonomy" id="1344948"/>
    <lineage>
        <taxon>Bacteria</taxon>
        <taxon>Pseudomonadati</taxon>
        <taxon>Pseudomonadota</taxon>
        <taxon>Alphaproteobacteria</taxon>
        <taxon>Sphingomonadales</taxon>
        <taxon>Sphingomonadaceae</taxon>
        <taxon>Sphingomonas</taxon>
    </lineage>
</organism>
<accession>A0A7W9BG30</accession>
<evidence type="ECO:0000313" key="2">
    <source>
        <dbReference type="EMBL" id="MBB5716604.1"/>
    </source>
</evidence>
<dbReference type="EMBL" id="JACIJK010000012">
    <property type="protein sequence ID" value="MBB5716604.1"/>
    <property type="molecule type" value="Genomic_DNA"/>
</dbReference>
<name>A0A7W9BG30_9SPHN</name>
<keyword evidence="3" id="KW-1185">Reference proteome</keyword>
<comment type="caution">
    <text evidence="2">The sequence shown here is derived from an EMBL/GenBank/DDBJ whole genome shotgun (WGS) entry which is preliminary data.</text>
</comment>
<dbReference type="InterPro" id="IPR008490">
    <property type="entry name" value="Transposase_InsH_N"/>
</dbReference>
<gene>
    <name evidence="2" type="ORF">FHS94_003474</name>
</gene>
<proteinExistence type="predicted"/>
<dbReference type="Pfam" id="PF05598">
    <property type="entry name" value="DUF772"/>
    <property type="match status" value="1"/>
</dbReference>
<protein>
    <recommendedName>
        <fullName evidence="1">Transposase InsH N-terminal domain-containing protein</fullName>
    </recommendedName>
</protein>
<reference evidence="2 3" key="1">
    <citation type="submission" date="2020-08" db="EMBL/GenBank/DDBJ databases">
        <title>Genomic Encyclopedia of Type Strains, Phase IV (KMG-IV): sequencing the most valuable type-strain genomes for metagenomic binning, comparative biology and taxonomic classification.</title>
        <authorList>
            <person name="Goeker M."/>
        </authorList>
    </citation>
    <scope>NUCLEOTIDE SEQUENCE [LARGE SCALE GENOMIC DNA]</scope>
    <source>
        <strain evidence="2 3">DSM 100044</strain>
    </source>
</reference>
<dbReference type="AlphaFoldDB" id="A0A7W9BG30"/>
<evidence type="ECO:0000259" key="1">
    <source>
        <dbReference type="Pfam" id="PF05598"/>
    </source>
</evidence>
<dbReference type="Proteomes" id="UP000546200">
    <property type="component" value="Unassembled WGS sequence"/>
</dbReference>
<evidence type="ECO:0000313" key="3">
    <source>
        <dbReference type="Proteomes" id="UP000546200"/>
    </source>
</evidence>